<gene>
    <name evidence="4" type="primary">RAV1</name>
    <name evidence="4" type="ORF">QQS21_003867</name>
</gene>
<evidence type="ECO:0000313" key="4">
    <source>
        <dbReference type="EMBL" id="KAK2603932.1"/>
    </source>
</evidence>
<dbReference type="GO" id="GO:0007035">
    <property type="term" value="P:vacuolar acidification"/>
    <property type="evidence" value="ECO:0007669"/>
    <property type="project" value="TreeGrafter"/>
</dbReference>
<dbReference type="EMBL" id="JASWJB010000053">
    <property type="protein sequence ID" value="KAK2603932.1"/>
    <property type="molecule type" value="Genomic_DNA"/>
</dbReference>
<dbReference type="Proteomes" id="UP001251528">
    <property type="component" value="Unassembled WGS sequence"/>
</dbReference>
<feature type="compositionally biased region" description="Polar residues" evidence="1">
    <location>
        <begin position="845"/>
        <end position="854"/>
    </location>
</feature>
<dbReference type="InterPro" id="IPR022033">
    <property type="entry name" value="Rav1p_C"/>
</dbReference>
<feature type="region of interest" description="Disordered" evidence="1">
    <location>
        <begin position="799"/>
        <end position="818"/>
    </location>
</feature>
<evidence type="ECO:0000313" key="5">
    <source>
        <dbReference type="Proteomes" id="UP001251528"/>
    </source>
</evidence>
<dbReference type="InterPro" id="IPR052208">
    <property type="entry name" value="DmX-like/RAVE_component"/>
</dbReference>
<protein>
    <submittedName>
        <fullName evidence="4">Regulator of (H+)-ATPase in vacuolar membrane</fullName>
    </submittedName>
</protein>
<proteinExistence type="predicted"/>
<evidence type="ECO:0000256" key="1">
    <source>
        <dbReference type="SAM" id="MobiDB-lite"/>
    </source>
</evidence>
<dbReference type="InterPro" id="IPR036322">
    <property type="entry name" value="WD40_repeat_dom_sf"/>
</dbReference>
<dbReference type="PANTHER" id="PTHR13950">
    <property type="entry name" value="RABCONNECTIN-RELATED"/>
    <property type="match status" value="1"/>
</dbReference>
<reference evidence="4" key="1">
    <citation type="submission" date="2023-06" db="EMBL/GenBank/DDBJ databases">
        <title>Conoideocrella luteorostrata (Hypocreales: Clavicipitaceae), a potential biocontrol fungus for elongate hemlock scale in United States Christmas tree production areas.</title>
        <authorList>
            <person name="Barrett H."/>
            <person name="Lovett B."/>
            <person name="Macias A.M."/>
            <person name="Stajich J.E."/>
            <person name="Kasson M.T."/>
        </authorList>
    </citation>
    <scope>NUCLEOTIDE SEQUENCE</scope>
    <source>
        <strain evidence="4">ARSEF 14590</strain>
    </source>
</reference>
<dbReference type="InterPro" id="IPR013665">
    <property type="entry name" value="Sfi1_dom"/>
</dbReference>
<dbReference type="Pfam" id="PF12234">
    <property type="entry name" value="Rav1p_C"/>
    <property type="match status" value="1"/>
</dbReference>
<evidence type="ECO:0000259" key="2">
    <source>
        <dbReference type="Pfam" id="PF08457"/>
    </source>
</evidence>
<dbReference type="PANTHER" id="PTHR13950:SF9">
    <property type="entry name" value="RABCONNECTIN-3A"/>
    <property type="match status" value="1"/>
</dbReference>
<dbReference type="Pfam" id="PF08457">
    <property type="entry name" value="Sfi1"/>
    <property type="match status" value="1"/>
</dbReference>
<feature type="region of interest" description="Disordered" evidence="1">
    <location>
        <begin position="831"/>
        <end position="886"/>
    </location>
</feature>
<feature type="compositionally biased region" description="Polar residues" evidence="1">
    <location>
        <begin position="871"/>
        <end position="884"/>
    </location>
</feature>
<sequence>MEDIKACVVLHIRNLVAQVETGPQHQDHRFVLEDGPTSAFSWVVSNQEPYYSNEDISILHCIVSSAQKQLDRSPYPKPLPAAVLFRAYDGVLPTFGIDPDSDHHLSALVFRVGGEHGNGSLLEKFQAILERMGIVLEFGDNAAASEQAYLPMSLSPMPEPTESYEMHVPQKPETNVTGEQSQDLALNLKSADAIAPAVRNLPASSRPLSQANVLQVSKIIPAAPHRSQDLVEQAENAMNKAEPIKASPRSYKELSTSQAAGIRAGGAIQVNPQKAALVSVVDRWRSVASKNLDVNPTSDHKSFVMGGGRGPQQRSTMMQKAKTASEAESHTFQTQLLLEMGVCGPESAGSDIILRRATRARQLFLASRLFSRWADQTANRLEREYVARRHMVRFRCFNSWTQAPASKLPRARRLKALSAVQKLRRAVASQEEQLELIASVMANAHQKKNIYHVLNYWSSGVSSRSSKRNSNNRKRATAIKCWLKQAYNFEHLRGNVAEISRHSRSVRFATRWLHQAQKHRVRAAATQYFSATLYTLSWARAWQDCAEIGQRAVACRRLQVVEKSEVAFEIWNLRARNQAFRWKCEYISVMKCIDSWIASKLRDSSRQTKSQYYTRARTAVMVIGHMQSVRQTQMELSHLANRAQWYIRANFLVDTLEAVADHRKQQIKLIVRRYLMMRYTQVSSRRRRRGFYKALRHWQSHAMCISKMTMAAGEHQITYDMNRKQAIAMQWRRRTIQAAMSHASAINYYQQKIIDEWGNHAFVSGQRQANASGLWATERQRQSLKAWTISTLQMSGQAHTASMVQQRHGREDRGRSLQKWKQYTGRLTVIEPLPEFKPTTRADPLNSSRTTARSLSKWPPLSRRPEDDQDATSPIQTPSRSTGLPFSVARAPSIRLMDPVEEVDGESALSDTPSIGMTKQTQIGRTSVARPGSMTSTTPRAPVPAHVQSLSPYDGALEVSIKELPLRLRSGSHGMKVHYGASEKWAGEAYISGCAFTVLDEAHRVTQTVYDDDTEKYLDAITIDEASGKIATCTSKQVRIYQPLALQIDNVKWAQQSIFDIPRPTFNAPCTLSWGSSEELLLASNALSLFKTGDVPVSIWEKDLPNPAKLAIISHDSAYVASIGQHDCMTKVWRRLTYAADEVRFDVAYLRHPDIVLSVRWRRPFHPDQAAENVLYTSCLDYLIRIWIPKETTEGQHWQLQGQVDLNQYSVGRKIAPCISLMFIVDGRDFTTAVERAVKDRMTDDESTDDAALDHLVAIANKNPEICVKIDEFGNMVAWALENVGASDCDTFRAFNIAEVKLPHIGIFSSFLSSRSGVNGDHTEVQAYCDRRTGKLHVVLHSFDGRVGVFAANVADFLDPLMNDRRLTIQTVWTGHTAPIEKIVRNFSGHAVVSRTHGGECVLWKHSTAHGEQKSQILSRNCVIHEVGDIQRICVLRKGRFVLFLCSKTVVLWDCRFETASLLAKCLFDLQETPLCLIMLPRPQAAEYQFAYVATITSSGRGVVWEARLPKYLHNRPNEDAAGLVEFCQFGLNTTEKLKYVLPVDPAGPAPAVSGFLDIFTRDVAISYTHHGRVNFWAARVNVKNRSVEWLSTSSTETGLLEPALASGSMLKKAALVNSTRSQITIWDIGGSRLEYEQDYKTHYSIQDLDWTSTPDAQAILAVGFQHRVVLLSQMRFDYLNKGPAWAPIHEINIREFTAHPIGDSVWLANGHLVIGAGNQLFIHDRQLDVGESGITVAGHINKDGPRDLFEAVQRFNGPVAVFHPQFLSQCILAGKGTLVRSILLALYKTLKYIIPGDTIDDYLGLQMSDFYMTNATMAREPKGTQGSLLSVNGNEEDSFTEQTAAAINEKLTKVRIPQLSGNEQIQLADMVECAAFVESHRRSMDENGARFMLFFRQHALRKGRMSEMQLSWREINWAFHSNSQDILLDFISRQNHGVMLWEQAREYGVFMWLCDLTALRDHFEVIARNEYTKGELKDPVECSLFYLALRKKMVLQGLWRMASWNKEQAATQKLLAHNFDDPKWRRTALKNAYALLSKRRFRYAAAFFLLADHLHDAVEVCIRQLKDLQLAIAISRVYEGDGGPVLRRLIQEEVLSVAAREGNRWLASWAFWMLGRKDTAVRALIMPVFALLETPCSPDIKSRMFLTDDPALVVLYSQLRQRTLQTLRGASKVTPKVEWEFVLHSAKLYDRMGCDLLGLDLVRNWEFQQPITVGFGGEVNPLKLLRRRSSLVVDDLSATRRSLGLEQSVDTGKNVPPGIPPATSFVEPDASSLLDSFGL</sequence>
<accession>A0AAJ0CVA4</accession>
<dbReference type="GO" id="GO:0043291">
    <property type="term" value="C:RAVE complex"/>
    <property type="evidence" value="ECO:0007669"/>
    <property type="project" value="TreeGrafter"/>
</dbReference>
<dbReference type="SUPFAM" id="SSF50978">
    <property type="entry name" value="WD40 repeat-like"/>
    <property type="match status" value="1"/>
</dbReference>
<feature type="domain" description="Sfi1 spindle body" evidence="2">
    <location>
        <begin position="354"/>
        <end position="578"/>
    </location>
</feature>
<keyword evidence="5" id="KW-1185">Reference proteome</keyword>
<name>A0AAJ0CVA4_9HYPO</name>
<comment type="caution">
    <text evidence="4">The sequence shown here is derived from an EMBL/GenBank/DDBJ whole genome shotgun (WGS) entry which is preliminary data.</text>
</comment>
<feature type="domain" description="RAVE complex protein Rav1 C-terminal" evidence="3">
    <location>
        <begin position="1572"/>
        <end position="2202"/>
    </location>
</feature>
<evidence type="ECO:0000259" key="3">
    <source>
        <dbReference type="Pfam" id="PF12234"/>
    </source>
</evidence>
<organism evidence="4 5">
    <name type="scientific">Conoideocrella luteorostrata</name>
    <dbReference type="NCBI Taxonomy" id="1105319"/>
    <lineage>
        <taxon>Eukaryota</taxon>
        <taxon>Fungi</taxon>
        <taxon>Dikarya</taxon>
        <taxon>Ascomycota</taxon>
        <taxon>Pezizomycotina</taxon>
        <taxon>Sordariomycetes</taxon>
        <taxon>Hypocreomycetidae</taxon>
        <taxon>Hypocreales</taxon>
        <taxon>Clavicipitaceae</taxon>
        <taxon>Conoideocrella</taxon>
    </lineage>
</organism>
<feature type="region of interest" description="Disordered" evidence="1">
    <location>
        <begin position="919"/>
        <end position="947"/>
    </location>
</feature>